<comment type="subcellular location">
    <subcellularLocation>
        <location evidence="1">Cell membrane</location>
        <topology evidence="1">Multi-pass membrane protein</topology>
    </subcellularLocation>
</comment>
<gene>
    <name evidence="7" type="ORF">SAMN06265338_104112</name>
</gene>
<evidence type="ECO:0000313" key="7">
    <source>
        <dbReference type="EMBL" id="SNB71233.1"/>
    </source>
</evidence>
<dbReference type="RefSeq" id="WP_088520575.1">
    <property type="nucleotide sequence ID" value="NZ_FYDG01000004.1"/>
</dbReference>
<dbReference type="Proteomes" id="UP000198418">
    <property type="component" value="Unassembled WGS sequence"/>
</dbReference>
<feature type="transmembrane region" description="Helical" evidence="6">
    <location>
        <begin position="49"/>
        <end position="75"/>
    </location>
</feature>
<dbReference type="OrthoDB" id="8477889at2"/>
<dbReference type="GO" id="GO:0015920">
    <property type="term" value="P:lipopolysaccharide transport"/>
    <property type="evidence" value="ECO:0007669"/>
    <property type="project" value="TreeGrafter"/>
</dbReference>
<dbReference type="InterPro" id="IPR030922">
    <property type="entry name" value="LptF"/>
</dbReference>
<dbReference type="GO" id="GO:0043190">
    <property type="term" value="C:ATP-binding cassette (ABC) transporter complex"/>
    <property type="evidence" value="ECO:0007669"/>
    <property type="project" value="InterPro"/>
</dbReference>
<keyword evidence="3 6" id="KW-0812">Transmembrane</keyword>
<sequence>MTLIERYIFRVAGAAFLATVGVLTAVIWLTQALHDLDLITSKGQSALKFLTITGMWIPSLFMVIAPIALFIAVMFSLNKLNGDSELVVTAASGLSPLGLLRPYLALIVAVAGLCALVSLWIMPSSFQVMRDAWTEVKSDFLTRIVRPGQFNTLESGLVFHYRDRGPGGELRGVFMLDRRDSNELSVYLAENGIIAKIDGKSYIVLQTGTIQKQDKGAVPAMVTFDSYALDLSNFGSKLYGGPLKPRERSTWDLLNYDVSDPYTRDNIGRFRADLHERFVSPLYALAMGLIAFAALGTPRTTRQTRGLAIGGATLIAVLLRVGGFGVAGALARGPDAVPFAYALPLLGMVGAGLYAFRSALVPLLRGGRFVPAEAR</sequence>
<feature type="transmembrane region" description="Helical" evidence="6">
    <location>
        <begin position="278"/>
        <end position="295"/>
    </location>
</feature>
<feature type="transmembrane region" description="Helical" evidence="6">
    <location>
        <begin position="336"/>
        <end position="356"/>
    </location>
</feature>
<feature type="transmembrane region" description="Helical" evidence="6">
    <location>
        <begin position="307"/>
        <end position="330"/>
    </location>
</feature>
<evidence type="ECO:0000256" key="6">
    <source>
        <dbReference type="SAM" id="Phobius"/>
    </source>
</evidence>
<dbReference type="Pfam" id="PF03739">
    <property type="entry name" value="LptF_LptG"/>
    <property type="match status" value="1"/>
</dbReference>
<keyword evidence="2" id="KW-1003">Cell membrane</keyword>
<evidence type="ECO:0000256" key="1">
    <source>
        <dbReference type="ARBA" id="ARBA00004651"/>
    </source>
</evidence>
<evidence type="ECO:0000256" key="3">
    <source>
        <dbReference type="ARBA" id="ARBA00022692"/>
    </source>
</evidence>
<keyword evidence="4 6" id="KW-1133">Transmembrane helix</keyword>
<keyword evidence="5 6" id="KW-0472">Membrane</keyword>
<evidence type="ECO:0000256" key="4">
    <source>
        <dbReference type="ARBA" id="ARBA00022989"/>
    </source>
</evidence>
<dbReference type="AlphaFoldDB" id="A0A212RG88"/>
<dbReference type="GO" id="GO:0055085">
    <property type="term" value="P:transmembrane transport"/>
    <property type="evidence" value="ECO:0007669"/>
    <property type="project" value="InterPro"/>
</dbReference>
<evidence type="ECO:0000256" key="2">
    <source>
        <dbReference type="ARBA" id="ARBA00022475"/>
    </source>
</evidence>
<dbReference type="PANTHER" id="PTHR33529:SF6">
    <property type="entry name" value="YJGP_YJGQ FAMILY PERMEASE"/>
    <property type="match status" value="1"/>
</dbReference>
<dbReference type="EMBL" id="FYDG01000004">
    <property type="protein sequence ID" value="SNB71233.1"/>
    <property type="molecule type" value="Genomic_DNA"/>
</dbReference>
<organism evidence="7 8">
    <name type="scientific">Rhodoblastus acidophilus</name>
    <name type="common">Rhodopseudomonas acidophila</name>
    <dbReference type="NCBI Taxonomy" id="1074"/>
    <lineage>
        <taxon>Bacteria</taxon>
        <taxon>Pseudomonadati</taxon>
        <taxon>Pseudomonadota</taxon>
        <taxon>Alphaproteobacteria</taxon>
        <taxon>Hyphomicrobiales</taxon>
        <taxon>Rhodoblastaceae</taxon>
        <taxon>Rhodoblastus</taxon>
    </lineage>
</organism>
<keyword evidence="8" id="KW-1185">Reference proteome</keyword>
<feature type="transmembrane region" description="Helical" evidence="6">
    <location>
        <begin position="7"/>
        <end position="29"/>
    </location>
</feature>
<protein>
    <submittedName>
        <fullName evidence="7">Lipopolysaccharide export system permease protein</fullName>
    </submittedName>
</protein>
<evidence type="ECO:0000313" key="8">
    <source>
        <dbReference type="Proteomes" id="UP000198418"/>
    </source>
</evidence>
<dbReference type="InterPro" id="IPR005495">
    <property type="entry name" value="LptG/LptF_permease"/>
</dbReference>
<dbReference type="PANTHER" id="PTHR33529">
    <property type="entry name" value="SLR0882 PROTEIN-RELATED"/>
    <property type="match status" value="1"/>
</dbReference>
<evidence type="ECO:0000256" key="5">
    <source>
        <dbReference type="ARBA" id="ARBA00023136"/>
    </source>
</evidence>
<feature type="transmembrane region" description="Helical" evidence="6">
    <location>
        <begin position="103"/>
        <end position="122"/>
    </location>
</feature>
<proteinExistence type="predicted"/>
<accession>A0A212RG88</accession>
<dbReference type="NCBIfam" id="TIGR04407">
    <property type="entry name" value="LptF_YjgP"/>
    <property type="match status" value="1"/>
</dbReference>
<reference evidence="8" key="1">
    <citation type="submission" date="2017-06" db="EMBL/GenBank/DDBJ databases">
        <authorList>
            <person name="Varghese N."/>
            <person name="Submissions S."/>
        </authorList>
    </citation>
    <scope>NUCLEOTIDE SEQUENCE [LARGE SCALE GENOMIC DNA]</scope>
    <source>
        <strain evidence="8">DSM 137</strain>
    </source>
</reference>
<name>A0A212RG88_RHOAC</name>